<evidence type="ECO:0000313" key="3">
    <source>
        <dbReference type="EMBL" id="CAH0553610.1"/>
    </source>
</evidence>
<dbReference type="Gene3D" id="3.30.70.1820">
    <property type="entry name" value="L1 transposable element, RRM domain"/>
    <property type="match status" value="1"/>
</dbReference>
<name>A0A9P0AZ03_BRAAE</name>
<accession>A0A9P0AZ03</accession>
<sequence length="230" mass="26729">MSKKVKPTTNANLDIKTIVKEVISEFLNDDTFLQKIADKVNKEMQQKIGKLEQEIKHMQNKTNELKVEMNILRQNEKKNNVCIHGLEENPGEDIHNTIITFLKKNVNGNIEENEIENAYRIGKNKNKRRSIIVEFKSNKSKNSILQNKKLLKGKNVFITEDLTKENLEILKKCQEKFGLKNAWPINGKIYAIVKEKKLCIESLGKLEEISPEDHDIEEVEEQSEEEVEQE</sequence>
<feature type="coiled-coil region" evidence="1">
    <location>
        <begin position="34"/>
        <end position="75"/>
    </location>
</feature>
<keyword evidence="4" id="KW-1185">Reference proteome</keyword>
<feature type="compositionally biased region" description="Acidic residues" evidence="2">
    <location>
        <begin position="214"/>
        <end position="230"/>
    </location>
</feature>
<gene>
    <name evidence="3" type="ORF">MELIAE_LOCUS5560</name>
</gene>
<proteinExistence type="predicted"/>
<reference evidence="3" key="1">
    <citation type="submission" date="2021-12" db="EMBL/GenBank/DDBJ databases">
        <authorList>
            <person name="King R."/>
        </authorList>
    </citation>
    <scope>NUCLEOTIDE SEQUENCE</scope>
</reference>
<dbReference type="AlphaFoldDB" id="A0A9P0AZ03"/>
<dbReference type="EMBL" id="OV121134">
    <property type="protein sequence ID" value="CAH0553610.1"/>
    <property type="molecule type" value="Genomic_DNA"/>
</dbReference>
<protein>
    <submittedName>
        <fullName evidence="3">Uncharacterized protein</fullName>
    </submittedName>
</protein>
<evidence type="ECO:0000313" key="4">
    <source>
        <dbReference type="Proteomes" id="UP001154078"/>
    </source>
</evidence>
<feature type="region of interest" description="Disordered" evidence="2">
    <location>
        <begin position="210"/>
        <end position="230"/>
    </location>
</feature>
<dbReference type="Proteomes" id="UP001154078">
    <property type="component" value="Chromosome 3"/>
</dbReference>
<evidence type="ECO:0000256" key="2">
    <source>
        <dbReference type="SAM" id="MobiDB-lite"/>
    </source>
</evidence>
<keyword evidence="1" id="KW-0175">Coiled coil</keyword>
<organism evidence="3 4">
    <name type="scientific">Brassicogethes aeneus</name>
    <name type="common">Rape pollen beetle</name>
    <name type="synonym">Meligethes aeneus</name>
    <dbReference type="NCBI Taxonomy" id="1431903"/>
    <lineage>
        <taxon>Eukaryota</taxon>
        <taxon>Metazoa</taxon>
        <taxon>Ecdysozoa</taxon>
        <taxon>Arthropoda</taxon>
        <taxon>Hexapoda</taxon>
        <taxon>Insecta</taxon>
        <taxon>Pterygota</taxon>
        <taxon>Neoptera</taxon>
        <taxon>Endopterygota</taxon>
        <taxon>Coleoptera</taxon>
        <taxon>Polyphaga</taxon>
        <taxon>Cucujiformia</taxon>
        <taxon>Nitidulidae</taxon>
        <taxon>Meligethinae</taxon>
        <taxon>Brassicogethes</taxon>
    </lineage>
</organism>
<dbReference type="OrthoDB" id="6725610at2759"/>
<evidence type="ECO:0000256" key="1">
    <source>
        <dbReference type="SAM" id="Coils"/>
    </source>
</evidence>